<dbReference type="EMBL" id="BSNL01000001">
    <property type="protein sequence ID" value="GLQ26882.1"/>
    <property type="molecule type" value="Genomic_DNA"/>
</dbReference>
<gene>
    <name evidence="2" type="ORF">GCM10007927_16850</name>
</gene>
<organism evidence="2 3">
    <name type="scientific">Sulfitobacter pacificus</name>
    <dbReference type="NCBI Taxonomy" id="1499314"/>
    <lineage>
        <taxon>Bacteria</taxon>
        <taxon>Pseudomonadati</taxon>
        <taxon>Pseudomonadota</taxon>
        <taxon>Alphaproteobacteria</taxon>
        <taxon>Rhodobacterales</taxon>
        <taxon>Roseobacteraceae</taxon>
        <taxon>Sulfitobacter</taxon>
    </lineage>
</organism>
<feature type="compositionally biased region" description="Low complexity" evidence="1">
    <location>
        <begin position="246"/>
        <end position="259"/>
    </location>
</feature>
<evidence type="ECO:0008006" key="4">
    <source>
        <dbReference type="Google" id="ProtNLM"/>
    </source>
</evidence>
<feature type="compositionally biased region" description="Acidic residues" evidence="1">
    <location>
        <begin position="260"/>
        <end position="270"/>
    </location>
</feature>
<proteinExistence type="predicted"/>
<reference evidence="2" key="2">
    <citation type="submission" date="2023-01" db="EMBL/GenBank/DDBJ databases">
        <title>Draft genome sequence of Sulfitobacter pacificus strain NBRC 109915.</title>
        <authorList>
            <person name="Sun Q."/>
            <person name="Mori K."/>
        </authorList>
    </citation>
    <scope>NUCLEOTIDE SEQUENCE</scope>
    <source>
        <strain evidence="2">NBRC 109915</strain>
    </source>
</reference>
<evidence type="ECO:0000313" key="3">
    <source>
        <dbReference type="Proteomes" id="UP001161388"/>
    </source>
</evidence>
<evidence type="ECO:0000313" key="2">
    <source>
        <dbReference type="EMBL" id="GLQ26882.1"/>
    </source>
</evidence>
<dbReference type="Pfam" id="PF04748">
    <property type="entry name" value="Polysacc_deac_2"/>
    <property type="match status" value="1"/>
</dbReference>
<dbReference type="InterPro" id="IPR006837">
    <property type="entry name" value="Divergent_DAC"/>
</dbReference>
<keyword evidence="3" id="KW-1185">Reference proteome</keyword>
<evidence type="ECO:0000256" key="1">
    <source>
        <dbReference type="SAM" id="MobiDB-lite"/>
    </source>
</evidence>
<dbReference type="Gene3D" id="3.20.20.370">
    <property type="entry name" value="Glycoside hydrolase/deacetylase"/>
    <property type="match status" value="1"/>
</dbReference>
<sequence>MARGFLSGALVGGVVSLGVGAVASVMVPLDPPAPLASPLVSDKAPQGGETPQPVDVVAKTNTVASEDAPVAGLPASQTQAPQPDTLDGLDVTTSPSAKAPVTAEAIELDAPVDVAQSVAVDLSGEDPVIPNPQALAPMMPEDSDQVAIDTAPAARPLPKPLENPEVSAEAAEQIVADALAAARKAQPNAEGQEADASEASPAETVVAGNAPENSAQGEAEQPPAEASAPETREALQPSETPQIVQTETETAPAAPPVAEAPDENAPEENSEANTQVAVLAPSARPRIGKPATTLGDRASNVTVNRLGNSSPDATVEQATIITDSPSGIELRPVEKYAQAFSNAEGKPLMGIVLIDDGRDPTAGAPGLAALRSFPYSLSFAVDSSLPDAAERAALYRAEGFEVLAMIDMPQGALASDVETTLGATLSQMPEVVGVLEGAGEGLQASREVADQVTAILAQSGHGLLTQDKGLNTMPKLALKQGVPADPVFRDFDSEGQTATVIRRFLDQAAFKAGQEGAVVMLGRLRPDTISALLLWGLQDRAGKVALAPISAILTREDR</sequence>
<accession>A0ABQ5VIE0</accession>
<feature type="compositionally biased region" description="Low complexity" evidence="1">
    <location>
        <begin position="214"/>
        <end position="229"/>
    </location>
</feature>
<dbReference type="RefSeq" id="WP_284372451.1">
    <property type="nucleotide sequence ID" value="NZ_BSNL01000001.1"/>
</dbReference>
<comment type="caution">
    <text evidence="2">The sequence shown here is derived from an EMBL/GenBank/DDBJ whole genome shotgun (WGS) entry which is preliminary data.</text>
</comment>
<protein>
    <recommendedName>
        <fullName evidence="4">Divergent polysaccharide deacetylase</fullName>
    </recommendedName>
</protein>
<feature type="region of interest" description="Disordered" evidence="1">
    <location>
        <begin position="181"/>
        <end position="271"/>
    </location>
</feature>
<dbReference type="Proteomes" id="UP001161388">
    <property type="component" value="Unassembled WGS sequence"/>
</dbReference>
<dbReference type="InterPro" id="IPR011330">
    <property type="entry name" value="Glyco_hydro/deAcase_b/a-brl"/>
</dbReference>
<dbReference type="SUPFAM" id="SSF88713">
    <property type="entry name" value="Glycoside hydrolase/deacetylase"/>
    <property type="match status" value="1"/>
</dbReference>
<name>A0ABQ5VIE0_9RHOB</name>
<reference evidence="2" key="1">
    <citation type="journal article" date="2014" name="Int. J. Syst. Evol. Microbiol.">
        <title>Complete genome of a new Firmicutes species belonging to the dominant human colonic microbiota ('Ruminococcus bicirculans') reveals two chromosomes and a selective capacity to utilize plant glucans.</title>
        <authorList>
            <consortium name="NISC Comparative Sequencing Program"/>
            <person name="Wegmann U."/>
            <person name="Louis P."/>
            <person name="Goesmann A."/>
            <person name="Henrissat B."/>
            <person name="Duncan S.H."/>
            <person name="Flint H.J."/>
        </authorList>
    </citation>
    <scope>NUCLEOTIDE SEQUENCE</scope>
    <source>
        <strain evidence="2">NBRC 109915</strain>
    </source>
</reference>
<dbReference type="CDD" id="cd10936">
    <property type="entry name" value="CE4_DAC2"/>
    <property type="match status" value="1"/>
</dbReference>